<organism evidence="1 2">
    <name type="scientific">Vibrio antiquarius (strain Ex25)</name>
    <dbReference type="NCBI Taxonomy" id="150340"/>
    <lineage>
        <taxon>Bacteria</taxon>
        <taxon>Pseudomonadati</taxon>
        <taxon>Pseudomonadota</taxon>
        <taxon>Gammaproteobacteria</taxon>
        <taxon>Vibrionales</taxon>
        <taxon>Vibrionaceae</taxon>
        <taxon>Vibrio</taxon>
        <taxon>Vibrio diabolicus subgroup</taxon>
    </lineage>
</organism>
<name>A0ABM9WZB1_VIBAE</name>
<dbReference type="EMBL" id="DS267809">
    <property type="protein sequence ID" value="EDN58714.1"/>
    <property type="molecule type" value="Genomic_DNA"/>
</dbReference>
<gene>
    <name evidence="1" type="ORF">VEx25_A1142</name>
</gene>
<evidence type="ECO:0000313" key="1">
    <source>
        <dbReference type="EMBL" id="EDN58714.1"/>
    </source>
</evidence>
<proteinExistence type="predicted"/>
<protein>
    <submittedName>
        <fullName evidence="1">Uncharacterized protein</fullName>
    </submittedName>
</protein>
<accession>A0ABM9WZB1</accession>
<dbReference type="Proteomes" id="UP000242664">
    <property type="component" value="Unassembled WGS sequence"/>
</dbReference>
<keyword evidence="2" id="KW-1185">Reference proteome</keyword>
<reference evidence="2" key="1">
    <citation type="submission" date="2006-10" db="EMBL/GenBank/DDBJ databases">
        <authorList>
            <person name="Heidelberg J."/>
            <person name="Sebastian Y."/>
        </authorList>
    </citation>
    <scope>NUCLEOTIDE SEQUENCE [LARGE SCALE GENOMIC DNA]</scope>
    <source>
        <strain evidence="2">EX25</strain>
    </source>
</reference>
<evidence type="ECO:0000313" key="2">
    <source>
        <dbReference type="Proteomes" id="UP000242664"/>
    </source>
</evidence>
<sequence>MSKMTLLLITTTISIGITGAAFCVGVTYLFSALSLNELLNNL</sequence>